<protein>
    <submittedName>
        <fullName evidence="1">Uncharacterized protein</fullName>
    </submittedName>
</protein>
<gene>
    <name evidence="1" type="ORF">IX39_08155</name>
</gene>
<dbReference type="Proteomes" id="UP000028713">
    <property type="component" value="Unassembled WGS sequence"/>
</dbReference>
<sequence length="74" mass="8405">MHHITAIVDNQKEISFFITLNISFFRIAQDFNDLTGKIFHSLGSVNINGENFFYNEVKIINKSKVPKGGILGMM</sequence>
<reference evidence="1 2" key="1">
    <citation type="submission" date="2014-07" db="EMBL/GenBank/DDBJ databases">
        <title>Genome of Chryseobacterium formosense LMG 24722.</title>
        <authorList>
            <person name="Pipes S.E."/>
            <person name="Stropko S.J."/>
            <person name="Newman J.D."/>
        </authorList>
    </citation>
    <scope>NUCLEOTIDE SEQUENCE [LARGE SCALE GENOMIC DNA]</scope>
    <source>
        <strain evidence="1 2">LMG 24722</strain>
    </source>
</reference>
<evidence type="ECO:0000313" key="1">
    <source>
        <dbReference type="EMBL" id="KFF00598.1"/>
    </source>
</evidence>
<comment type="caution">
    <text evidence="1">The sequence shown here is derived from an EMBL/GenBank/DDBJ whole genome shotgun (WGS) entry which is preliminary data.</text>
</comment>
<name>A0A085Z834_9FLAO</name>
<evidence type="ECO:0000313" key="2">
    <source>
        <dbReference type="Proteomes" id="UP000028713"/>
    </source>
</evidence>
<organism evidence="1 2">
    <name type="scientific">Chryseobacterium formosense</name>
    <dbReference type="NCBI Taxonomy" id="236814"/>
    <lineage>
        <taxon>Bacteria</taxon>
        <taxon>Pseudomonadati</taxon>
        <taxon>Bacteroidota</taxon>
        <taxon>Flavobacteriia</taxon>
        <taxon>Flavobacteriales</taxon>
        <taxon>Weeksellaceae</taxon>
        <taxon>Chryseobacterium group</taxon>
        <taxon>Chryseobacterium</taxon>
    </lineage>
</organism>
<dbReference type="EMBL" id="JPRP01000001">
    <property type="protein sequence ID" value="KFF00598.1"/>
    <property type="molecule type" value="Genomic_DNA"/>
</dbReference>
<keyword evidence="2" id="KW-1185">Reference proteome</keyword>
<dbReference type="AlphaFoldDB" id="A0A085Z834"/>
<accession>A0A085Z834</accession>
<proteinExistence type="predicted"/>